<comment type="caution">
    <text evidence="1">The sequence shown here is derived from an EMBL/GenBank/DDBJ whole genome shotgun (WGS) entry which is preliminary data.</text>
</comment>
<evidence type="ECO:0000313" key="1">
    <source>
        <dbReference type="EMBL" id="MFC7421225.1"/>
    </source>
</evidence>
<protein>
    <submittedName>
        <fullName evidence="1">Uncharacterized protein</fullName>
    </submittedName>
</protein>
<dbReference type="EMBL" id="JBHTBQ010000033">
    <property type="protein sequence ID" value="MFC7421225.1"/>
    <property type="molecule type" value="Genomic_DNA"/>
</dbReference>
<dbReference type="RefSeq" id="WP_380188791.1">
    <property type="nucleotide sequence ID" value="NZ_JBHTBQ010000033.1"/>
</dbReference>
<keyword evidence="2" id="KW-1185">Reference proteome</keyword>
<organism evidence="1 2">
    <name type="scientific">Iodobacter arcticus</name>
    <dbReference type="NCBI Taxonomy" id="590593"/>
    <lineage>
        <taxon>Bacteria</taxon>
        <taxon>Pseudomonadati</taxon>
        <taxon>Pseudomonadota</taxon>
        <taxon>Betaproteobacteria</taxon>
        <taxon>Neisseriales</taxon>
        <taxon>Chitinibacteraceae</taxon>
        <taxon>Iodobacter</taxon>
    </lineage>
</organism>
<dbReference type="Proteomes" id="UP001596473">
    <property type="component" value="Unassembled WGS sequence"/>
</dbReference>
<evidence type="ECO:0000313" key="2">
    <source>
        <dbReference type="Proteomes" id="UP001596473"/>
    </source>
</evidence>
<gene>
    <name evidence="1" type="ORF">ACFQNF_15285</name>
</gene>
<sequence>MLTPTYEQAGDVEPICYCARWQGIPRALGQISEVTWLPLQNTDLFAPAVHVLCRDFLNGERLHTQAT</sequence>
<proteinExistence type="predicted"/>
<accession>A0ABW2R0B9</accession>
<name>A0ABW2R0B9_9NEIS</name>
<reference evidence="2" key="1">
    <citation type="journal article" date="2019" name="Int. J. Syst. Evol. Microbiol.">
        <title>The Global Catalogue of Microorganisms (GCM) 10K type strain sequencing project: providing services to taxonomists for standard genome sequencing and annotation.</title>
        <authorList>
            <consortium name="The Broad Institute Genomics Platform"/>
            <consortium name="The Broad Institute Genome Sequencing Center for Infectious Disease"/>
            <person name="Wu L."/>
            <person name="Ma J."/>
        </authorList>
    </citation>
    <scope>NUCLEOTIDE SEQUENCE [LARGE SCALE GENOMIC DNA]</scope>
    <source>
        <strain evidence="2">CCUG 62945</strain>
    </source>
</reference>